<reference evidence="1" key="2">
    <citation type="journal article" date="2021" name="PeerJ">
        <title>Extensive microbial diversity within the chicken gut microbiome revealed by metagenomics and culture.</title>
        <authorList>
            <person name="Gilroy R."/>
            <person name="Ravi A."/>
            <person name="Getino M."/>
            <person name="Pursley I."/>
            <person name="Horton D.L."/>
            <person name="Alikhan N.F."/>
            <person name="Baker D."/>
            <person name="Gharbi K."/>
            <person name="Hall N."/>
            <person name="Watson M."/>
            <person name="Adriaenssens E.M."/>
            <person name="Foster-Nyarko E."/>
            <person name="Jarju S."/>
            <person name="Secka A."/>
            <person name="Antonio M."/>
            <person name="Oren A."/>
            <person name="Chaudhuri R.R."/>
            <person name="La Ragione R."/>
            <person name="Hildebrand F."/>
            <person name="Pallen M.J."/>
        </authorList>
    </citation>
    <scope>NUCLEOTIDE SEQUENCE</scope>
    <source>
        <strain evidence="1">B1-8020</strain>
    </source>
</reference>
<dbReference type="Proteomes" id="UP000823604">
    <property type="component" value="Unassembled WGS sequence"/>
</dbReference>
<gene>
    <name evidence="1" type="ORF">IAB81_04615</name>
</gene>
<name>A0A9D9NGN5_9BACT</name>
<protein>
    <submittedName>
        <fullName evidence="1">Uncharacterized protein</fullName>
    </submittedName>
</protein>
<organism evidence="1 2">
    <name type="scientific">Candidatus Merdivivens pullicola</name>
    <dbReference type="NCBI Taxonomy" id="2840872"/>
    <lineage>
        <taxon>Bacteria</taxon>
        <taxon>Pseudomonadati</taxon>
        <taxon>Bacteroidota</taxon>
        <taxon>Bacteroidia</taxon>
        <taxon>Bacteroidales</taxon>
        <taxon>Muribaculaceae</taxon>
        <taxon>Muribaculaceae incertae sedis</taxon>
        <taxon>Candidatus Merdivivens</taxon>
    </lineage>
</organism>
<dbReference type="AlphaFoldDB" id="A0A9D9NGN5"/>
<accession>A0A9D9NGN5</accession>
<evidence type="ECO:0000313" key="2">
    <source>
        <dbReference type="Proteomes" id="UP000823604"/>
    </source>
</evidence>
<sequence>MKHFSRIAAIATALLLLSSCIDERYDLADKEIDMDMTVGGEELALPFGSTEKITFEEILPVENTDYLVTDENGDYCIVSDNTVFSEDITVSEITFGNSRASELGMNFGSVPASGGLPSEEFPFRLPEELTINLTFDEIQLEDIVKRIDIVEFDACAQIAIELTSEAVDELTIDEMSLVFPEWLVLENGGNTAVISGIVSKDRPLLSEIQATGIDLRGNTDMYDEATHILALDGEITVDASVTVFGGDITGTEGDLTLGATIEVRSPDGGNEISVTAIEGVADLASEPVTESIELGFDDEMISDDYILDLEGASIFLSLDNGTPVSASFSGVIETFDGNGGKIAEIAFETPVIDASSTSSFRISETGEASGQYAGVAVDNFDDLLYRIPKSIQITFTAESDSECRIEPGTTYEVSGECHIEAPARFGSDLDISTDYTISGISETFSDIGISVEQLVINATAVSTIPAKITLSAGVTDASGNPIDGIDIKIGNGDSLEINPAENGEASSEISISITQTAEGAIYALDNITIHAKVSEGNGENINAEDYLLLQDISLTIPGGVGIDGEKLL</sequence>
<evidence type="ECO:0000313" key="1">
    <source>
        <dbReference type="EMBL" id="MBO8472892.1"/>
    </source>
</evidence>
<proteinExistence type="predicted"/>
<dbReference type="EMBL" id="JADIMA010000040">
    <property type="protein sequence ID" value="MBO8472892.1"/>
    <property type="molecule type" value="Genomic_DNA"/>
</dbReference>
<comment type="caution">
    <text evidence="1">The sequence shown here is derived from an EMBL/GenBank/DDBJ whole genome shotgun (WGS) entry which is preliminary data.</text>
</comment>
<reference evidence="1" key="1">
    <citation type="submission" date="2020-10" db="EMBL/GenBank/DDBJ databases">
        <authorList>
            <person name="Gilroy R."/>
        </authorList>
    </citation>
    <scope>NUCLEOTIDE SEQUENCE</scope>
    <source>
        <strain evidence="1">B1-8020</strain>
    </source>
</reference>
<dbReference type="PROSITE" id="PS51257">
    <property type="entry name" value="PROKAR_LIPOPROTEIN"/>
    <property type="match status" value="1"/>
</dbReference>